<proteinExistence type="predicted"/>
<name>X1QN26_9ZZZZ</name>
<reference evidence="1" key="1">
    <citation type="journal article" date="2014" name="Front. Microbiol.">
        <title>High frequency of phylogenetically diverse reductive dehalogenase-homologous genes in deep subseafloor sedimentary metagenomes.</title>
        <authorList>
            <person name="Kawai M."/>
            <person name="Futagami T."/>
            <person name="Toyoda A."/>
            <person name="Takaki Y."/>
            <person name="Nishi S."/>
            <person name="Hori S."/>
            <person name="Arai W."/>
            <person name="Tsubouchi T."/>
            <person name="Morono Y."/>
            <person name="Uchiyama I."/>
            <person name="Ito T."/>
            <person name="Fujiyama A."/>
            <person name="Inagaki F."/>
            <person name="Takami H."/>
        </authorList>
    </citation>
    <scope>NUCLEOTIDE SEQUENCE</scope>
    <source>
        <strain evidence="1">Expedition CK06-06</strain>
    </source>
</reference>
<organism evidence="1">
    <name type="scientific">marine sediment metagenome</name>
    <dbReference type="NCBI Taxonomy" id="412755"/>
    <lineage>
        <taxon>unclassified sequences</taxon>
        <taxon>metagenomes</taxon>
        <taxon>ecological metagenomes</taxon>
    </lineage>
</organism>
<comment type="caution">
    <text evidence="1">The sequence shown here is derived from an EMBL/GenBank/DDBJ whole genome shotgun (WGS) entry which is preliminary data.</text>
</comment>
<sequence>PRFTCVTPYTIRIEIRAPRNEKREIPDIPGKANEKPAHIYTAAPNAAPLETPSVNGVASGFLNIA</sequence>
<protein>
    <submittedName>
        <fullName evidence="1">Uncharacterized protein</fullName>
    </submittedName>
</protein>
<dbReference type="AlphaFoldDB" id="X1QN26"/>
<dbReference type="EMBL" id="BARV01024147">
    <property type="protein sequence ID" value="GAI44659.1"/>
    <property type="molecule type" value="Genomic_DNA"/>
</dbReference>
<feature type="non-terminal residue" evidence="1">
    <location>
        <position position="1"/>
    </location>
</feature>
<gene>
    <name evidence="1" type="ORF">S06H3_39468</name>
</gene>
<accession>X1QN26</accession>
<evidence type="ECO:0000313" key="1">
    <source>
        <dbReference type="EMBL" id="GAI44659.1"/>
    </source>
</evidence>